<gene>
    <name evidence="2" type="ORF">G5C65_00955</name>
</gene>
<dbReference type="Proteomes" id="UP000477722">
    <property type="component" value="Unassembled WGS sequence"/>
</dbReference>
<evidence type="ECO:0000313" key="3">
    <source>
        <dbReference type="Proteomes" id="UP000477722"/>
    </source>
</evidence>
<dbReference type="InterPro" id="IPR001387">
    <property type="entry name" value="Cro/C1-type_HTH"/>
</dbReference>
<feature type="domain" description="HTH cro/C1-type" evidence="1">
    <location>
        <begin position="53"/>
        <end position="88"/>
    </location>
</feature>
<dbReference type="PROSITE" id="PS50943">
    <property type="entry name" value="HTH_CROC1"/>
    <property type="match status" value="1"/>
</dbReference>
<dbReference type="Gene3D" id="1.10.260.40">
    <property type="entry name" value="lambda repressor-like DNA-binding domains"/>
    <property type="match status" value="1"/>
</dbReference>
<dbReference type="GO" id="GO:0003677">
    <property type="term" value="F:DNA binding"/>
    <property type="evidence" value="ECO:0007669"/>
    <property type="project" value="InterPro"/>
</dbReference>
<organism evidence="2 3">
    <name type="scientific">Streptomyces boncukensis</name>
    <dbReference type="NCBI Taxonomy" id="2711219"/>
    <lineage>
        <taxon>Bacteria</taxon>
        <taxon>Bacillati</taxon>
        <taxon>Actinomycetota</taxon>
        <taxon>Actinomycetes</taxon>
        <taxon>Kitasatosporales</taxon>
        <taxon>Streptomycetaceae</taxon>
        <taxon>Streptomyces</taxon>
    </lineage>
</organism>
<dbReference type="EMBL" id="JAAKZZ010000004">
    <property type="protein sequence ID" value="NGO66953.1"/>
    <property type="molecule type" value="Genomic_DNA"/>
</dbReference>
<sequence length="155" mass="16826">MVDQATGSQGDQTLAGRLEALFDRVRPAGLRGRRYTNDEVALAIKKDDYAVRVSGAYLSAIRRGSKTNPSTDLLRALARFFGVPASYFLDEDPDGQVDAEIALARVAQNNEVRNLAMRALDLSPESLTAVSQIVDVYLRSDGAPSGSGTRNEHKE</sequence>
<proteinExistence type="predicted"/>
<evidence type="ECO:0000313" key="2">
    <source>
        <dbReference type="EMBL" id="NGO66953.1"/>
    </source>
</evidence>
<dbReference type="InterPro" id="IPR010982">
    <property type="entry name" value="Lambda_DNA-bd_dom_sf"/>
</dbReference>
<dbReference type="SUPFAM" id="SSF47413">
    <property type="entry name" value="lambda repressor-like DNA-binding domains"/>
    <property type="match status" value="1"/>
</dbReference>
<keyword evidence="3" id="KW-1185">Reference proteome</keyword>
<dbReference type="AlphaFoldDB" id="A0A6G4WPL4"/>
<name>A0A6G4WPL4_9ACTN</name>
<comment type="caution">
    <text evidence="2">The sequence shown here is derived from an EMBL/GenBank/DDBJ whole genome shotgun (WGS) entry which is preliminary data.</text>
</comment>
<dbReference type="RefSeq" id="WP_165296617.1">
    <property type="nucleotide sequence ID" value="NZ_JAAKZZ010000004.1"/>
</dbReference>
<evidence type="ECO:0000259" key="1">
    <source>
        <dbReference type="PROSITE" id="PS50943"/>
    </source>
</evidence>
<accession>A0A6G4WPL4</accession>
<dbReference type="CDD" id="cd00093">
    <property type="entry name" value="HTH_XRE"/>
    <property type="match status" value="1"/>
</dbReference>
<dbReference type="Pfam" id="PF01381">
    <property type="entry name" value="HTH_3"/>
    <property type="match status" value="1"/>
</dbReference>
<reference evidence="2 3" key="1">
    <citation type="submission" date="2020-02" db="EMBL/GenBank/DDBJ databases">
        <title>Whole-genome analyses of novel actinobacteria.</title>
        <authorList>
            <person name="Sahin N."/>
            <person name="Tatar D."/>
        </authorList>
    </citation>
    <scope>NUCLEOTIDE SEQUENCE [LARGE SCALE GENOMIC DNA]</scope>
    <source>
        <strain evidence="2 3">SB3404</strain>
    </source>
</reference>
<protein>
    <submittedName>
        <fullName evidence="2">Helix-turn-helix domain-containing protein</fullName>
    </submittedName>
</protein>